<dbReference type="Gene3D" id="3.40.50.10180">
    <property type="entry name" value="Glycerate kinase, MOFRL-like N-terminal domain"/>
    <property type="match status" value="1"/>
</dbReference>
<dbReference type="InterPro" id="IPR037035">
    <property type="entry name" value="GK-like_C_sf"/>
</dbReference>
<reference evidence="3 4" key="1">
    <citation type="journal article" date="2015" name="Nature">
        <title>rRNA introns, odd ribosomes, and small enigmatic genomes across a large radiation of phyla.</title>
        <authorList>
            <person name="Brown C.T."/>
            <person name="Hug L.A."/>
            <person name="Thomas B.C."/>
            <person name="Sharon I."/>
            <person name="Castelle C.J."/>
            <person name="Singh A."/>
            <person name="Wilkins M.J."/>
            <person name="Williams K.H."/>
            <person name="Banfield J.F."/>
        </authorList>
    </citation>
    <scope>NUCLEOTIDE SEQUENCE [LARGE SCALE GENOMIC DNA]</scope>
</reference>
<organism evidence="3 4">
    <name type="scientific">Candidatus Magasanikbacteria bacterium GW2011_GWA2_56_11</name>
    <dbReference type="NCBI Taxonomy" id="1619044"/>
    <lineage>
        <taxon>Bacteria</taxon>
        <taxon>Candidatus Magasanikiibacteriota</taxon>
    </lineage>
</organism>
<dbReference type="Pfam" id="PF13660">
    <property type="entry name" value="DUF4147"/>
    <property type="match status" value="1"/>
</dbReference>
<dbReference type="AlphaFoldDB" id="A0A0G2ANI7"/>
<dbReference type="InterPro" id="IPR025286">
    <property type="entry name" value="MOFRL_assoc_dom"/>
</dbReference>
<dbReference type="GO" id="GO:0008887">
    <property type="term" value="F:glycerate kinase activity"/>
    <property type="evidence" value="ECO:0007669"/>
    <property type="project" value="InterPro"/>
</dbReference>
<keyword evidence="3" id="KW-0418">Kinase</keyword>
<sequence length="459" mass="48917">MINNTHELCSRGTPSGRRARRDLCAIIESVLKAIDPYELVRNNLKLKNERLTVAGKATFNLADYQHIYVVGAGKAVYDMARAAENVLGEKITCGHINIPAPPLSGRLKKITAQVARHPIPDNRGVQGAKRIKKIIAAAQADDLVLAVISGGGSALMPLPAADISLRDKIAVTSLLLKTSATIHEINIVRKHLSQIKGGQFASLAYPATLAAIYISDIIGDSLDIQASGPTAPDPSTFADARRILERHGIWRQVPAAVRDRLQKGNQGERPETPDQGHAAFCSGRLVNFTIANHQTAVSAAVQKGKELGYQTLELTSSLFGEAREVAKTLTAIGSHIQAYGRPVRRPALLVAGGETTVTIRGPGKGGRNQELVLAAMPYLKSGLTIASFGTDGVDGLTPRPVAGALADSQSLSAANQLRLDPTKYLLRNDSYHFFKKTAGHILTGPTGTNVGDLMLLAIN</sequence>
<feature type="domain" description="MOFRL-associated" evidence="2">
    <location>
        <begin position="23"/>
        <end position="262"/>
    </location>
</feature>
<dbReference type="SUPFAM" id="SSF82544">
    <property type="entry name" value="GckA/TtuD-like"/>
    <property type="match status" value="1"/>
</dbReference>
<dbReference type="Gene3D" id="3.40.1480.10">
    <property type="entry name" value="MOFRL domain"/>
    <property type="match status" value="1"/>
</dbReference>
<name>A0A0G2ANI7_9BACT</name>
<dbReference type="Pfam" id="PF05161">
    <property type="entry name" value="MOFRL"/>
    <property type="match status" value="1"/>
</dbReference>
<dbReference type="GO" id="GO:0005737">
    <property type="term" value="C:cytoplasm"/>
    <property type="evidence" value="ECO:0007669"/>
    <property type="project" value="TreeGrafter"/>
</dbReference>
<proteinExistence type="predicted"/>
<gene>
    <name evidence="3" type="ORF">UY92_C0002G0029</name>
</gene>
<evidence type="ECO:0000259" key="1">
    <source>
        <dbReference type="Pfam" id="PF05161"/>
    </source>
</evidence>
<feature type="domain" description="MOFRL" evidence="1">
    <location>
        <begin position="348"/>
        <end position="452"/>
    </location>
</feature>
<evidence type="ECO:0000313" key="4">
    <source>
        <dbReference type="Proteomes" id="UP000033870"/>
    </source>
</evidence>
<accession>A0A0G2ANI7</accession>
<evidence type="ECO:0000259" key="2">
    <source>
        <dbReference type="Pfam" id="PF13660"/>
    </source>
</evidence>
<keyword evidence="3" id="KW-0808">Transferase</keyword>
<dbReference type="EMBL" id="LCRX01000002">
    <property type="protein sequence ID" value="KKW42912.1"/>
    <property type="molecule type" value="Genomic_DNA"/>
</dbReference>
<comment type="caution">
    <text evidence="3">The sequence shown here is derived from an EMBL/GenBank/DDBJ whole genome shotgun (WGS) entry which is preliminary data.</text>
</comment>
<dbReference type="STRING" id="1619044.UY92_C0002G0029"/>
<dbReference type="FunFam" id="3.40.1480.10:FF:000002">
    <property type="entry name" value="Glycerate kinase"/>
    <property type="match status" value="1"/>
</dbReference>
<dbReference type="Proteomes" id="UP000033870">
    <property type="component" value="Unassembled WGS sequence"/>
</dbReference>
<dbReference type="PATRIC" id="fig|1619044.3.peg.139"/>
<dbReference type="InterPro" id="IPR038614">
    <property type="entry name" value="GK_N_sf"/>
</dbReference>
<dbReference type="InterPro" id="IPR007835">
    <property type="entry name" value="MOFRL"/>
</dbReference>
<dbReference type="PANTHER" id="PTHR12227:SF0">
    <property type="entry name" value="GLYCERATE KINASE"/>
    <property type="match status" value="1"/>
</dbReference>
<evidence type="ECO:0000313" key="3">
    <source>
        <dbReference type="EMBL" id="KKW42912.1"/>
    </source>
</evidence>
<dbReference type="PANTHER" id="PTHR12227">
    <property type="entry name" value="GLYCERATE KINASE"/>
    <property type="match status" value="1"/>
</dbReference>
<protein>
    <submittedName>
        <fullName evidence="3">Glycerate 2-kinase</fullName>
    </submittedName>
</protein>
<dbReference type="InterPro" id="IPR039760">
    <property type="entry name" value="MOFRL_protein"/>
</dbReference>